<dbReference type="InterPro" id="IPR016181">
    <property type="entry name" value="Acyl_CoA_acyltransferase"/>
</dbReference>
<dbReference type="Gene3D" id="2.40.40.20">
    <property type="match status" value="1"/>
</dbReference>
<dbReference type="RefSeq" id="WP_215885326.1">
    <property type="nucleotide sequence ID" value="NZ_JAAXYO010000016.1"/>
</dbReference>
<keyword evidence="1" id="KW-0056">Arginine metabolism</keyword>
<keyword evidence="3" id="KW-0012">Acyltransferase</keyword>
<dbReference type="InterPro" id="IPR007041">
    <property type="entry name" value="Arg_succinylTrfase_AstA/AruG"/>
</dbReference>
<sequence length="331" mass="36732">MYIRPVEEADLDSLHCLAKEAPVGLTSLPADRKLLADKIQESMASLYLDDPAAWRRLLLVLVDTANGKIAGISGIEREEDRAHHYRKVSNPASLQLRDTPVSPTKLGSLMLRAAYRGRGLGALLSKSRFLYIADHQQYFGGHLHAELRGWSSPRGDTPFWSEIGRLLYDKELSEMDQLRGRSPVSFASQYLSNHDVPMHFLSPDLEKNLGQVHVDAKNALRMLEQERFVHTDYIDVLDGGPILRAAIQDIYSIRTSTLLSIESRVGTEVPLDKWMISNRAGDAFRACLAPAYRDAGALLVDSEVIELLRVEPGASVRSLAARGAIVGDRHG</sequence>
<keyword evidence="2" id="KW-0808">Transferase</keyword>
<organism evidence="4 5">
    <name type="scientific">Igneacidithiobacillus copahuensis</name>
    <dbReference type="NCBI Taxonomy" id="2724909"/>
    <lineage>
        <taxon>Bacteria</taxon>
        <taxon>Pseudomonadati</taxon>
        <taxon>Pseudomonadota</taxon>
        <taxon>Acidithiobacillia</taxon>
        <taxon>Acidithiobacillales</taxon>
        <taxon>Acidithiobacillaceae</taxon>
        <taxon>Igneacidithiobacillus</taxon>
    </lineage>
</organism>
<evidence type="ECO:0000313" key="5">
    <source>
        <dbReference type="Proteomes" id="UP001197378"/>
    </source>
</evidence>
<evidence type="ECO:0000256" key="2">
    <source>
        <dbReference type="ARBA" id="ARBA00022679"/>
    </source>
</evidence>
<keyword evidence="5" id="KW-1185">Reference proteome</keyword>
<comment type="caution">
    <text evidence="4">The sequence shown here is derived from an EMBL/GenBank/DDBJ whole genome shotgun (WGS) entry which is preliminary data.</text>
</comment>
<proteinExistence type="predicted"/>
<accession>A0AAE2YMD0</accession>
<dbReference type="GO" id="GO:0006527">
    <property type="term" value="P:L-arginine catabolic process"/>
    <property type="evidence" value="ECO:0007669"/>
    <property type="project" value="InterPro"/>
</dbReference>
<reference evidence="4" key="1">
    <citation type="journal article" date="2021" name="ISME J.">
        <title>Genomic evolution of the class Acidithiobacillia: deep-branching Proteobacteria living in extreme acidic conditions.</title>
        <authorList>
            <person name="Moya-Beltran A."/>
            <person name="Beard S."/>
            <person name="Rojas-Villalobos C."/>
            <person name="Issotta F."/>
            <person name="Gallardo Y."/>
            <person name="Ulloa R."/>
            <person name="Giaveno A."/>
            <person name="Degli Esposti M."/>
            <person name="Johnson D.B."/>
            <person name="Quatrini R."/>
        </authorList>
    </citation>
    <scope>NUCLEOTIDE SEQUENCE</scope>
    <source>
        <strain evidence="4">VAN18-1</strain>
    </source>
</reference>
<dbReference type="GO" id="GO:0008791">
    <property type="term" value="F:arginine N-succinyltransferase activity"/>
    <property type="evidence" value="ECO:0007669"/>
    <property type="project" value="InterPro"/>
</dbReference>
<dbReference type="Proteomes" id="UP001197378">
    <property type="component" value="Unassembled WGS sequence"/>
</dbReference>
<dbReference type="AlphaFoldDB" id="A0AAE2YMD0"/>
<evidence type="ECO:0000313" key="4">
    <source>
        <dbReference type="EMBL" id="MBU2786760.1"/>
    </source>
</evidence>
<dbReference type="PANTHER" id="PTHR30420">
    <property type="entry name" value="N-SUCCINYLARGININE DIHYDROLASE"/>
    <property type="match status" value="1"/>
</dbReference>
<dbReference type="EMBL" id="JAAXYO010000016">
    <property type="protein sequence ID" value="MBU2786760.1"/>
    <property type="molecule type" value="Genomic_DNA"/>
</dbReference>
<dbReference type="Gene3D" id="3.40.630.30">
    <property type="match status" value="1"/>
</dbReference>
<dbReference type="SUPFAM" id="SSF55729">
    <property type="entry name" value="Acyl-CoA N-acyltransferases (Nat)"/>
    <property type="match status" value="1"/>
</dbReference>
<protein>
    <submittedName>
        <fullName evidence="4">Arginine N-succinyltransferase</fullName>
    </submittedName>
</protein>
<name>A0AAE2YMD0_9PROT</name>
<dbReference type="PANTHER" id="PTHR30420:SF1">
    <property type="entry name" value="ARGININE N-SUCCINYLTRANSFERASE"/>
    <property type="match status" value="1"/>
</dbReference>
<evidence type="ECO:0000256" key="3">
    <source>
        <dbReference type="ARBA" id="ARBA00023315"/>
    </source>
</evidence>
<gene>
    <name evidence="4" type="ORF">HFQ13_00780</name>
</gene>
<evidence type="ECO:0000256" key="1">
    <source>
        <dbReference type="ARBA" id="ARBA00022503"/>
    </source>
</evidence>
<dbReference type="Pfam" id="PF04958">
    <property type="entry name" value="AstA"/>
    <property type="match status" value="1"/>
</dbReference>